<reference evidence="1 2" key="2">
    <citation type="submission" date="2020-07" db="EMBL/GenBank/DDBJ databases">
        <title>Genome assembly of wild tea tree DASZ reveals pedigree and selection history of tea varieties.</title>
        <authorList>
            <person name="Zhang W."/>
        </authorList>
    </citation>
    <scope>NUCLEOTIDE SEQUENCE [LARGE SCALE GENOMIC DNA]</scope>
    <source>
        <strain evidence="2">cv. G240</strain>
        <tissue evidence="1">Leaf</tissue>
    </source>
</reference>
<evidence type="ECO:0000313" key="2">
    <source>
        <dbReference type="Proteomes" id="UP000593564"/>
    </source>
</evidence>
<organism evidence="1 2">
    <name type="scientific">Camellia sinensis</name>
    <name type="common">Tea plant</name>
    <name type="synonym">Thea sinensis</name>
    <dbReference type="NCBI Taxonomy" id="4442"/>
    <lineage>
        <taxon>Eukaryota</taxon>
        <taxon>Viridiplantae</taxon>
        <taxon>Streptophyta</taxon>
        <taxon>Embryophyta</taxon>
        <taxon>Tracheophyta</taxon>
        <taxon>Spermatophyta</taxon>
        <taxon>Magnoliopsida</taxon>
        <taxon>eudicotyledons</taxon>
        <taxon>Gunneridae</taxon>
        <taxon>Pentapetalae</taxon>
        <taxon>asterids</taxon>
        <taxon>Ericales</taxon>
        <taxon>Theaceae</taxon>
        <taxon>Camellia</taxon>
    </lineage>
</organism>
<comment type="caution">
    <text evidence="1">The sequence shown here is derived from an EMBL/GenBank/DDBJ whole genome shotgun (WGS) entry which is preliminary data.</text>
</comment>
<sequence>MHSLSVSVHIPSAHQLLVEARIQLFLAPPPKTFNIFETNATCKESNLAVLHIHSGVVFSNNDLAVGIGVVFKRCYCPVDFLFKKIIIQRPCTHIAATIATVKWAQEHSFAHLLSLEIFGQPNTNCNRATLKF</sequence>
<name>A0A7J7HGS5_CAMSI</name>
<evidence type="ECO:0000313" key="1">
    <source>
        <dbReference type="EMBL" id="KAF5952110.1"/>
    </source>
</evidence>
<protein>
    <recommendedName>
        <fullName evidence="3">SWIM-type domain-containing protein</fullName>
    </recommendedName>
</protein>
<keyword evidence="2" id="KW-1185">Reference proteome</keyword>
<reference evidence="2" key="1">
    <citation type="journal article" date="2020" name="Nat. Commun.">
        <title>Genome assembly of wild tea tree DASZ reveals pedigree and selection history of tea varieties.</title>
        <authorList>
            <person name="Zhang W."/>
            <person name="Zhang Y."/>
            <person name="Qiu H."/>
            <person name="Guo Y."/>
            <person name="Wan H."/>
            <person name="Zhang X."/>
            <person name="Scossa F."/>
            <person name="Alseekh S."/>
            <person name="Zhang Q."/>
            <person name="Wang P."/>
            <person name="Xu L."/>
            <person name="Schmidt M.H."/>
            <person name="Jia X."/>
            <person name="Li D."/>
            <person name="Zhu A."/>
            <person name="Guo F."/>
            <person name="Chen W."/>
            <person name="Ni D."/>
            <person name="Usadel B."/>
            <person name="Fernie A.R."/>
            <person name="Wen W."/>
        </authorList>
    </citation>
    <scope>NUCLEOTIDE SEQUENCE [LARGE SCALE GENOMIC DNA]</scope>
    <source>
        <strain evidence="2">cv. G240</strain>
    </source>
</reference>
<dbReference type="EMBL" id="JACBKZ010000004">
    <property type="protein sequence ID" value="KAF5952110.1"/>
    <property type="molecule type" value="Genomic_DNA"/>
</dbReference>
<proteinExistence type="predicted"/>
<accession>A0A7J7HGS5</accession>
<gene>
    <name evidence="1" type="ORF">HYC85_010054</name>
</gene>
<dbReference type="Proteomes" id="UP000593564">
    <property type="component" value="Unassembled WGS sequence"/>
</dbReference>
<evidence type="ECO:0008006" key="3">
    <source>
        <dbReference type="Google" id="ProtNLM"/>
    </source>
</evidence>
<dbReference type="AlphaFoldDB" id="A0A7J7HGS5"/>